<sequence>MSKRIHVIMKKEDIIPERLEGKQAVVFDVLLATTVITSFFAGGAAALYPVLDAKED</sequence>
<evidence type="ECO:0000256" key="2">
    <source>
        <dbReference type="SAM" id="Phobius"/>
    </source>
</evidence>
<dbReference type="GO" id="GO:0000287">
    <property type="term" value="F:magnesium ion binding"/>
    <property type="evidence" value="ECO:0007669"/>
    <property type="project" value="InterPro"/>
</dbReference>
<keyword evidence="2" id="KW-0472">Membrane</keyword>
<dbReference type="AlphaFoldDB" id="A0A1G8G4B3"/>
<dbReference type="Gene3D" id="3.90.1560.10">
    <property type="entry name" value="ComB-like"/>
    <property type="match status" value="1"/>
</dbReference>
<keyword evidence="2" id="KW-0812">Transmembrane</keyword>
<feature type="transmembrane region" description="Helical" evidence="2">
    <location>
        <begin position="25"/>
        <end position="51"/>
    </location>
</feature>
<reference evidence="3 4" key="1">
    <citation type="submission" date="2016-10" db="EMBL/GenBank/DDBJ databases">
        <authorList>
            <person name="de Groot N.N."/>
        </authorList>
    </citation>
    <scope>NUCLEOTIDE SEQUENCE [LARGE SCALE GENOMIC DNA]</scope>
    <source>
        <strain evidence="4">P4B,CCM 7963,CECT 7998,DSM 25260,IBRC-M 10614,KCTC 13821</strain>
    </source>
</reference>
<gene>
    <name evidence="3" type="ORF">SAMN05216352_103217</name>
</gene>
<dbReference type="GO" id="GO:0050532">
    <property type="term" value="F:2-phosphosulfolactate phosphatase activity"/>
    <property type="evidence" value="ECO:0007669"/>
    <property type="project" value="InterPro"/>
</dbReference>
<evidence type="ECO:0000313" key="3">
    <source>
        <dbReference type="EMBL" id="SDH89177.1"/>
    </source>
</evidence>
<dbReference type="OrthoDB" id="4913at2"/>
<proteinExistence type="predicted"/>
<dbReference type="SUPFAM" id="SSF142823">
    <property type="entry name" value="ComB-like"/>
    <property type="match status" value="1"/>
</dbReference>
<name>A0A1G8G4B3_9BACI</name>
<dbReference type="InterPro" id="IPR005238">
    <property type="entry name" value="ComB-like"/>
</dbReference>
<dbReference type="Proteomes" id="UP000199017">
    <property type="component" value="Unassembled WGS sequence"/>
</dbReference>
<evidence type="ECO:0000256" key="1">
    <source>
        <dbReference type="ARBA" id="ARBA00021948"/>
    </source>
</evidence>
<protein>
    <recommendedName>
        <fullName evidence="1">Probable 2-phosphosulfolactate phosphatase</fullName>
    </recommendedName>
</protein>
<keyword evidence="2" id="KW-1133">Transmembrane helix</keyword>
<dbReference type="Pfam" id="PF04029">
    <property type="entry name" value="2-ph_phosp"/>
    <property type="match status" value="1"/>
</dbReference>
<dbReference type="RefSeq" id="WP_139185915.1">
    <property type="nucleotide sequence ID" value="NZ_FNDU01000003.1"/>
</dbReference>
<evidence type="ECO:0000313" key="4">
    <source>
        <dbReference type="Proteomes" id="UP000199017"/>
    </source>
</evidence>
<dbReference type="STRING" id="930129.SAMN05216352_103217"/>
<dbReference type="InterPro" id="IPR036702">
    <property type="entry name" value="ComB-like_sf"/>
</dbReference>
<dbReference type="EMBL" id="FNDU01000003">
    <property type="protein sequence ID" value="SDH89177.1"/>
    <property type="molecule type" value="Genomic_DNA"/>
</dbReference>
<keyword evidence="4" id="KW-1185">Reference proteome</keyword>
<accession>A0A1G8G4B3</accession>
<organism evidence="3 4">
    <name type="scientific">Alteribacillus bidgolensis</name>
    <dbReference type="NCBI Taxonomy" id="930129"/>
    <lineage>
        <taxon>Bacteria</taxon>
        <taxon>Bacillati</taxon>
        <taxon>Bacillota</taxon>
        <taxon>Bacilli</taxon>
        <taxon>Bacillales</taxon>
        <taxon>Bacillaceae</taxon>
        <taxon>Alteribacillus</taxon>
    </lineage>
</organism>